<dbReference type="Proteomes" id="UP000053144">
    <property type="component" value="Chromosome 4"/>
</dbReference>
<feature type="region of interest" description="Disordered" evidence="1">
    <location>
        <begin position="47"/>
        <end position="73"/>
    </location>
</feature>
<dbReference type="Gramene" id="KOM41171">
    <property type="protein sequence ID" value="KOM41171"/>
    <property type="gene ID" value="LR48_Vigan04g136900"/>
</dbReference>
<evidence type="ECO:0000313" key="3">
    <source>
        <dbReference type="Proteomes" id="UP000053144"/>
    </source>
</evidence>
<protein>
    <submittedName>
        <fullName evidence="2">Uncharacterized protein</fullName>
    </submittedName>
</protein>
<dbReference type="AlphaFoldDB" id="A0A0L9UEM3"/>
<reference evidence="3" key="1">
    <citation type="journal article" date="2015" name="Proc. Natl. Acad. Sci. U.S.A.">
        <title>Genome sequencing of adzuki bean (Vigna angularis) provides insight into high starch and low fat accumulation and domestication.</title>
        <authorList>
            <person name="Yang K."/>
            <person name="Tian Z."/>
            <person name="Chen C."/>
            <person name="Luo L."/>
            <person name="Zhao B."/>
            <person name="Wang Z."/>
            <person name="Yu L."/>
            <person name="Li Y."/>
            <person name="Sun Y."/>
            <person name="Li W."/>
            <person name="Chen Y."/>
            <person name="Li Y."/>
            <person name="Zhang Y."/>
            <person name="Ai D."/>
            <person name="Zhao J."/>
            <person name="Shang C."/>
            <person name="Ma Y."/>
            <person name="Wu B."/>
            <person name="Wang M."/>
            <person name="Gao L."/>
            <person name="Sun D."/>
            <person name="Zhang P."/>
            <person name="Guo F."/>
            <person name="Wang W."/>
            <person name="Li Y."/>
            <person name="Wang J."/>
            <person name="Varshney R.K."/>
            <person name="Wang J."/>
            <person name="Ling H.Q."/>
            <person name="Wan P."/>
        </authorList>
    </citation>
    <scope>NUCLEOTIDE SEQUENCE</scope>
    <source>
        <strain evidence="3">cv. Jingnong 6</strain>
    </source>
</reference>
<proteinExistence type="predicted"/>
<sequence length="110" mass="12372">MCAETLQETTYTKVDNLEDLFTSSSSFSANFAPLPLASFPFRRSSELEKPHTLTKPHRTIYQTPGVHPRLHSSTHSTATILSLEELSLEVWSRFHHLASRANTSTHCSKS</sequence>
<gene>
    <name evidence="2" type="ORF">LR48_Vigan04g136900</name>
</gene>
<evidence type="ECO:0000313" key="2">
    <source>
        <dbReference type="EMBL" id="KOM41171.1"/>
    </source>
</evidence>
<organism evidence="2 3">
    <name type="scientific">Phaseolus angularis</name>
    <name type="common">Azuki bean</name>
    <name type="synonym">Vigna angularis</name>
    <dbReference type="NCBI Taxonomy" id="3914"/>
    <lineage>
        <taxon>Eukaryota</taxon>
        <taxon>Viridiplantae</taxon>
        <taxon>Streptophyta</taxon>
        <taxon>Embryophyta</taxon>
        <taxon>Tracheophyta</taxon>
        <taxon>Spermatophyta</taxon>
        <taxon>Magnoliopsida</taxon>
        <taxon>eudicotyledons</taxon>
        <taxon>Gunneridae</taxon>
        <taxon>Pentapetalae</taxon>
        <taxon>rosids</taxon>
        <taxon>fabids</taxon>
        <taxon>Fabales</taxon>
        <taxon>Fabaceae</taxon>
        <taxon>Papilionoideae</taxon>
        <taxon>50 kb inversion clade</taxon>
        <taxon>NPAAA clade</taxon>
        <taxon>indigoferoid/millettioid clade</taxon>
        <taxon>Phaseoleae</taxon>
        <taxon>Vigna</taxon>
    </lineage>
</organism>
<name>A0A0L9UEM3_PHAAN</name>
<evidence type="ECO:0000256" key="1">
    <source>
        <dbReference type="SAM" id="MobiDB-lite"/>
    </source>
</evidence>
<accession>A0A0L9UEM3</accession>
<dbReference type="EMBL" id="CM003374">
    <property type="protein sequence ID" value="KOM41171.1"/>
    <property type="molecule type" value="Genomic_DNA"/>
</dbReference>